<accession>A0A072NX99</accession>
<dbReference type="Proteomes" id="UP000027920">
    <property type="component" value="Unassembled WGS sequence"/>
</dbReference>
<dbReference type="Gene3D" id="3.40.50.1820">
    <property type="entry name" value="alpha/beta hydrolase"/>
    <property type="match status" value="1"/>
</dbReference>
<reference evidence="11 12" key="1">
    <citation type="submission" date="2013-03" db="EMBL/GenBank/DDBJ databases">
        <title>The Genome Sequence of Exophiala aquamarina CBS 119918.</title>
        <authorList>
            <consortium name="The Broad Institute Genomics Platform"/>
            <person name="Cuomo C."/>
            <person name="de Hoog S."/>
            <person name="Gorbushina A."/>
            <person name="Walker B."/>
            <person name="Young S.K."/>
            <person name="Zeng Q."/>
            <person name="Gargeya S."/>
            <person name="Fitzgerald M."/>
            <person name="Haas B."/>
            <person name="Abouelleil A."/>
            <person name="Allen A.W."/>
            <person name="Alvarado L."/>
            <person name="Arachchi H.M."/>
            <person name="Berlin A.M."/>
            <person name="Chapman S.B."/>
            <person name="Gainer-Dewar J."/>
            <person name="Goldberg J."/>
            <person name="Griggs A."/>
            <person name="Gujja S."/>
            <person name="Hansen M."/>
            <person name="Howarth C."/>
            <person name="Imamovic A."/>
            <person name="Ireland A."/>
            <person name="Larimer J."/>
            <person name="McCowan C."/>
            <person name="Murphy C."/>
            <person name="Pearson M."/>
            <person name="Poon T.W."/>
            <person name="Priest M."/>
            <person name="Roberts A."/>
            <person name="Saif S."/>
            <person name="Shea T."/>
            <person name="Sisk P."/>
            <person name="Sykes S."/>
            <person name="Wortman J."/>
            <person name="Nusbaum C."/>
            <person name="Birren B."/>
        </authorList>
    </citation>
    <scope>NUCLEOTIDE SEQUENCE [LARGE SCALE GENOMIC DNA]</scope>
    <source>
        <strain evidence="11 12">CBS 119918</strain>
    </source>
</reference>
<evidence type="ECO:0000313" key="12">
    <source>
        <dbReference type="Proteomes" id="UP000027920"/>
    </source>
</evidence>
<comment type="similarity">
    <text evidence="1">Belongs to the AB hydrolase superfamily. AB hydrolase 2 family.</text>
</comment>
<dbReference type="GO" id="GO:0052689">
    <property type="term" value="F:carboxylic ester hydrolase activity"/>
    <property type="evidence" value="ECO:0007669"/>
    <property type="project" value="UniProtKB-KW"/>
</dbReference>
<dbReference type="STRING" id="1182545.A0A072NX99"/>
<dbReference type="GeneID" id="25286937"/>
<dbReference type="EC" id="3.1.2.22" evidence="2"/>
<evidence type="ECO:0000256" key="3">
    <source>
        <dbReference type="ARBA" id="ARBA00014923"/>
    </source>
</evidence>
<comment type="caution">
    <text evidence="11">The sequence shown here is derived from an EMBL/GenBank/DDBJ whole genome shotgun (WGS) entry which is preliminary data.</text>
</comment>
<dbReference type="InterPro" id="IPR003140">
    <property type="entry name" value="PLipase/COase/thioEstase"/>
</dbReference>
<evidence type="ECO:0000256" key="4">
    <source>
        <dbReference type="ARBA" id="ARBA00022487"/>
    </source>
</evidence>
<keyword evidence="4" id="KW-0719">Serine esterase</keyword>
<dbReference type="SUPFAM" id="SSF53474">
    <property type="entry name" value="alpha/beta-Hydrolases"/>
    <property type="match status" value="1"/>
</dbReference>
<keyword evidence="6" id="KW-0276">Fatty acid metabolism</keyword>
<dbReference type="PANTHER" id="PTHR10655:SF17">
    <property type="entry name" value="LYSOPHOSPHOLIPASE-LIKE PROTEIN 1"/>
    <property type="match status" value="1"/>
</dbReference>
<evidence type="ECO:0000259" key="10">
    <source>
        <dbReference type="Pfam" id="PF02230"/>
    </source>
</evidence>
<dbReference type="GO" id="GO:0006631">
    <property type="term" value="P:fatty acid metabolic process"/>
    <property type="evidence" value="ECO:0007669"/>
    <property type="project" value="UniProtKB-KW"/>
</dbReference>
<evidence type="ECO:0000256" key="5">
    <source>
        <dbReference type="ARBA" id="ARBA00022801"/>
    </source>
</evidence>
<evidence type="ECO:0000256" key="9">
    <source>
        <dbReference type="ARBA" id="ARBA00047337"/>
    </source>
</evidence>
<keyword evidence="6" id="KW-0443">Lipid metabolism</keyword>
<evidence type="ECO:0000256" key="2">
    <source>
        <dbReference type="ARBA" id="ARBA00012423"/>
    </source>
</evidence>
<dbReference type="PANTHER" id="PTHR10655">
    <property type="entry name" value="LYSOPHOSPHOLIPASE-RELATED"/>
    <property type="match status" value="1"/>
</dbReference>
<comment type="function">
    <text evidence="7">Hydrolyzes fatty acids from S-acylated cysteine residues in proteins with a strong preference for palmitoylated G-alpha proteins over other acyl substrates. Mediates the deacylation of G-alpha proteins such as GPA1 in vivo, but has weak or no activity toward palmitoylated Ras proteins. Has weak lysophospholipase activity in vitro; however such activity may not exist in vivo.</text>
</comment>
<dbReference type="AlphaFoldDB" id="A0A072NX99"/>
<evidence type="ECO:0000256" key="1">
    <source>
        <dbReference type="ARBA" id="ARBA00006499"/>
    </source>
</evidence>
<evidence type="ECO:0000313" key="11">
    <source>
        <dbReference type="EMBL" id="KEF52052.1"/>
    </source>
</evidence>
<comment type="catalytic activity">
    <reaction evidence="9">
        <text>S-hexadecanoyl-L-cysteinyl-[protein] + H2O = L-cysteinyl-[protein] + hexadecanoate + H(+)</text>
        <dbReference type="Rhea" id="RHEA:19233"/>
        <dbReference type="Rhea" id="RHEA-COMP:10131"/>
        <dbReference type="Rhea" id="RHEA-COMP:11032"/>
        <dbReference type="ChEBI" id="CHEBI:7896"/>
        <dbReference type="ChEBI" id="CHEBI:15377"/>
        <dbReference type="ChEBI" id="CHEBI:15378"/>
        <dbReference type="ChEBI" id="CHEBI:29950"/>
        <dbReference type="ChEBI" id="CHEBI:74151"/>
        <dbReference type="EC" id="3.1.2.22"/>
    </reaction>
</comment>
<evidence type="ECO:0000256" key="7">
    <source>
        <dbReference type="ARBA" id="ARBA00029392"/>
    </source>
</evidence>
<dbReference type="HOGENOM" id="CLU_049413_3_4_1"/>
<gene>
    <name evidence="11" type="ORF">A1O9_12042</name>
</gene>
<dbReference type="Pfam" id="PF02230">
    <property type="entry name" value="Abhydrolase_2"/>
    <property type="match status" value="1"/>
</dbReference>
<dbReference type="InterPro" id="IPR050565">
    <property type="entry name" value="LYPA1-2/EST-like"/>
</dbReference>
<keyword evidence="12" id="KW-1185">Reference proteome</keyword>
<evidence type="ECO:0000256" key="6">
    <source>
        <dbReference type="ARBA" id="ARBA00022832"/>
    </source>
</evidence>
<dbReference type="VEuPathDB" id="FungiDB:A1O9_12042"/>
<organism evidence="11 12">
    <name type="scientific">Exophiala aquamarina CBS 119918</name>
    <dbReference type="NCBI Taxonomy" id="1182545"/>
    <lineage>
        <taxon>Eukaryota</taxon>
        <taxon>Fungi</taxon>
        <taxon>Dikarya</taxon>
        <taxon>Ascomycota</taxon>
        <taxon>Pezizomycotina</taxon>
        <taxon>Eurotiomycetes</taxon>
        <taxon>Chaetothyriomycetidae</taxon>
        <taxon>Chaetothyriales</taxon>
        <taxon>Herpotrichiellaceae</taxon>
        <taxon>Exophiala</taxon>
    </lineage>
</organism>
<dbReference type="RefSeq" id="XP_013254642.1">
    <property type="nucleotide sequence ID" value="XM_013399188.1"/>
</dbReference>
<dbReference type="InterPro" id="IPR029058">
    <property type="entry name" value="AB_hydrolase_fold"/>
</dbReference>
<dbReference type="EMBL" id="AMGV01000020">
    <property type="protein sequence ID" value="KEF52052.1"/>
    <property type="molecule type" value="Genomic_DNA"/>
</dbReference>
<proteinExistence type="inferred from homology"/>
<protein>
    <recommendedName>
        <fullName evidence="3">Acyl-protein thioesterase 1</fullName>
        <ecNumber evidence="2">3.1.2.22</ecNumber>
    </recommendedName>
    <alternativeName>
        <fullName evidence="8">Palmitoyl-protein hydrolase</fullName>
    </alternativeName>
</protein>
<feature type="domain" description="Phospholipase/carboxylesterase/thioesterase" evidence="10">
    <location>
        <begin position="12"/>
        <end position="243"/>
    </location>
</feature>
<keyword evidence="5" id="KW-0378">Hydrolase</keyword>
<dbReference type="OrthoDB" id="2418081at2759"/>
<sequence>MSAKPPYVVQPSVPASSANRSATLIFLHGYGDDAEGIPLGLAQQFQFYNKVQYLKWVLPNAPHNHEAMTRAWYVPKALPHSMKPRVPGHVEEDDARDDEKGILNSVAMVDELVEEEIKSGTPPERILVGGFSQGCAISLVWGLTGRSRNKIGGVICLSGYLPLRDRIEALRKDTPVEDVASAKKWFYVHGTMDMLVPSKLFVQGNEELVRWVDKEDIDGHLYPGMGHSTAAAELRDLLAFFDRVIPA</sequence>
<name>A0A072NX99_9EURO</name>
<dbReference type="GO" id="GO:0008474">
    <property type="term" value="F:palmitoyl-(protein) hydrolase activity"/>
    <property type="evidence" value="ECO:0007669"/>
    <property type="project" value="UniProtKB-EC"/>
</dbReference>
<evidence type="ECO:0000256" key="8">
    <source>
        <dbReference type="ARBA" id="ARBA00031195"/>
    </source>
</evidence>
<dbReference type="GO" id="GO:0005737">
    <property type="term" value="C:cytoplasm"/>
    <property type="evidence" value="ECO:0007669"/>
    <property type="project" value="TreeGrafter"/>
</dbReference>